<feature type="transmembrane region" description="Helical" evidence="13">
    <location>
        <begin position="138"/>
        <end position="158"/>
    </location>
</feature>
<reference evidence="15 16" key="1">
    <citation type="journal article" date="2008" name="Nature">
        <title>Genome analysis of the platypus reveals unique signatures of evolution.</title>
        <authorList>
            <person name="Warren W.C."/>
            <person name="Hillier L.W."/>
            <person name="Marshall Graves J.A."/>
            <person name="Birney E."/>
            <person name="Ponting C.P."/>
            <person name="Grutzner F."/>
            <person name="Belov K."/>
            <person name="Miller W."/>
            <person name="Clarke L."/>
            <person name="Chinwalla A.T."/>
            <person name="Yang S.P."/>
            <person name="Heger A."/>
            <person name="Locke D.P."/>
            <person name="Miethke P."/>
            <person name="Waters P.D."/>
            <person name="Veyrunes F."/>
            <person name="Fulton L."/>
            <person name="Fulton B."/>
            <person name="Graves T."/>
            <person name="Wallis J."/>
            <person name="Puente X.S."/>
            <person name="Lopez-Otin C."/>
            <person name="Ordonez G.R."/>
            <person name="Eichler E.E."/>
            <person name="Chen L."/>
            <person name="Cheng Z."/>
            <person name="Deakin J.E."/>
            <person name="Alsop A."/>
            <person name="Thompson K."/>
            <person name="Kirby P."/>
            <person name="Papenfuss A.T."/>
            <person name="Wakefield M.J."/>
            <person name="Olender T."/>
            <person name="Lancet D."/>
            <person name="Huttley G.A."/>
            <person name="Smit A.F."/>
            <person name="Pask A."/>
            <person name="Temple-Smith P."/>
            <person name="Batzer M.A."/>
            <person name="Walker J.A."/>
            <person name="Konkel M.K."/>
            <person name="Harris R.S."/>
            <person name="Whittington C.M."/>
            <person name="Wong E.S."/>
            <person name="Gemmell N.J."/>
            <person name="Buschiazzo E."/>
            <person name="Vargas Jentzsch I.M."/>
            <person name="Merkel A."/>
            <person name="Schmitz J."/>
            <person name="Zemann A."/>
            <person name="Churakov G."/>
            <person name="Kriegs J.O."/>
            <person name="Brosius J."/>
            <person name="Murchison E.P."/>
            <person name="Sachidanandam R."/>
            <person name="Smith C."/>
            <person name="Hannon G.J."/>
            <person name="Tsend-Ayush E."/>
            <person name="McMillan D."/>
            <person name="Attenborough R."/>
            <person name="Rens W."/>
            <person name="Ferguson-Smith M."/>
            <person name="Lefevre C.M."/>
            <person name="Sharp J.A."/>
            <person name="Nicholas K.R."/>
            <person name="Ray D.A."/>
            <person name="Kube M."/>
            <person name="Reinhardt R."/>
            <person name="Pringle T.H."/>
            <person name="Taylor J."/>
            <person name="Jones R.C."/>
            <person name="Nixon B."/>
            <person name="Dacheux J.L."/>
            <person name="Niwa H."/>
            <person name="Sekita Y."/>
            <person name="Huang X."/>
            <person name="Stark A."/>
            <person name="Kheradpour P."/>
            <person name="Kellis M."/>
            <person name="Flicek P."/>
            <person name="Chen Y."/>
            <person name="Webber C."/>
            <person name="Hardison R."/>
            <person name="Nelson J."/>
            <person name="Hallsworth-Pepin K."/>
            <person name="Delehaunty K."/>
            <person name="Markovic C."/>
            <person name="Minx P."/>
            <person name="Feng Y."/>
            <person name="Kremitzki C."/>
            <person name="Mitreva M."/>
            <person name="Glasscock J."/>
            <person name="Wylie T."/>
            <person name="Wohldmann P."/>
            <person name="Thiru P."/>
            <person name="Nhan M.N."/>
            <person name="Pohl C.S."/>
            <person name="Smith S.M."/>
            <person name="Hou S."/>
            <person name="Nefedov M."/>
            <person name="de Jong P.J."/>
            <person name="Renfree M.B."/>
            <person name="Mardis E.R."/>
            <person name="Wilson R.K."/>
        </authorList>
    </citation>
    <scope>NUCLEOTIDE SEQUENCE [LARGE SCALE GENOMIC DNA]</scope>
    <source>
        <strain evidence="15 16">Glennie</strain>
    </source>
</reference>
<accession>F7FUV0</accession>
<dbReference type="GeneTree" id="ENSGT00950000182966"/>
<dbReference type="PANTHER" id="PTHR24225">
    <property type="entry name" value="CHEMOTACTIC RECEPTOR"/>
    <property type="match status" value="1"/>
</dbReference>
<evidence type="ECO:0000256" key="3">
    <source>
        <dbReference type="ARBA" id="ARBA00022553"/>
    </source>
</evidence>
<dbReference type="Bgee" id="ENSOANG00000013842">
    <property type="expression patterns" value="Expressed in ovary and 2 other cell types or tissues"/>
</dbReference>
<keyword evidence="9" id="KW-0325">Glycoprotein</keyword>
<dbReference type="OMA" id="CMYASIN"/>
<feature type="transmembrane region" description="Helical" evidence="13">
    <location>
        <begin position="191"/>
        <end position="209"/>
    </location>
</feature>
<keyword evidence="10 12" id="KW-0807">Transducer</keyword>
<feature type="domain" description="G-protein coupled receptors family 1 profile" evidence="14">
    <location>
        <begin position="41"/>
        <end position="292"/>
    </location>
</feature>
<evidence type="ECO:0000313" key="16">
    <source>
        <dbReference type="Proteomes" id="UP000002279"/>
    </source>
</evidence>
<keyword evidence="4 12" id="KW-0812">Transmembrane</keyword>
<keyword evidence="7 13" id="KW-0472">Membrane</keyword>
<feature type="transmembrane region" description="Helical" evidence="13">
    <location>
        <begin position="230"/>
        <end position="255"/>
    </location>
</feature>
<name>F7FUV0_ORNAN</name>
<dbReference type="PRINTS" id="PR00237">
    <property type="entry name" value="GPCRRHODOPSN"/>
</dbReference>
<keyword evidence="3" id="KW-0597">Phosphoprotein</keyword>
<evidence type="ECO:0000256" key="11">
    <source>
        <dbReference type="ARBA" id="ARBA00025736"/>
    </source>
</evidence>
<sequence>MELPGTPLGYDNGTVADRLWAEHILVPSLFAGACFLLGIPGNGLVIWTILTQIQERSVTLVLILNLAMADFLALLTLPVLIHSIVGSWIYGVIFCKFIVYLVYLCMYASINFITLMSLHRFVAIVYPFASHRWQRKRVVYMVVGAVWILAAVFATPLLQFTSTVQADGRIQCPDVVYDFNKQPIAPNVVETLFGFVIPLCVLVVCYACVAQRIQHMQSLKKNKTGKLIAAIVIVFCACWLPFHTLNILTVAALLLKSSNPERSQALLHVVQSGRLLSIALIFLSSCLNPILYAFAARSFRGGMKGRGVGCVGKKGESAGYPSTSLKRQLLFKCTKRKGVWAPSMSLSRELTSPTQARSQLGLIRGQTQIHLVSRK</sequence>
<evidence type="ECO:0000256" key="5">
    <source>
        <dbReference type="ARBA" id="ARBA00022989"/>
    </source>
</evidence>
<feature type="transmembrane region" description="Helical" evidence="13">
    <location>
        <begin position="29"/>
        <end position="50"/>
    </location>
</feature>
<proteinExistence type="inferred from homology"/>
<dbReference type="GO" id="GO:0008528">
    <property type="term" value="F:G protein-coupled peptide receptor activity"/>
    <property type="evidence" value="ECO:0000318"/>
    <property type="project" value="GO_Central"/>
</dbReference>
<dbReference type="GO" id="GO:0004974">
    <property type="term" value="F:leukotriene receptor activity"/>
    <property type="evidence" value="ECO:0007669"/>
    <property type="project" value="UniProtKB-ARBA"/>
</dbReference>
<reference evidence="15" key="3">
    <citation type="submission" date="2025-09" db="UniProtKB">
        <authorList>
            <consortium name="Ensembl"/>
        </authorList>
    </citation>
    <scope>IDENTIFICATION</scope>
    <source>
        <strain evidence="15">Glennie</strain>
    </source>
</reference>
<keyword evidence="6 12" id="KW-0297">G-protein coupled receptor</keyword>
<keyword evidence="5 13" id="KW-1133">Transmembrane helix</keyword>
<dbReference type="Proteomes" id="UP000002279">
    <property type="component" value="Chromosome X1"/>
</dbReference>
<evidence type="ECO:0000256" key="7">
    <source>
        <dbReference type="ARBA" id="ARBA00023136"/>
    </source>
</evidence>
<dbReference type="InterPro" id="IPR000826">
    <property type="entry name" value="Formyl_rcpt-rel"/>
</dbReference>
<dbReference type="PRINTS" id="PR01157">
    <property type="entry name" value="P2YPURNOCPTR"/>
</dbReference>
<evidence type="ECO:0000256" key="10">
    <source>
        <dbReference type="ARBA" id="ARBA00023224"/>
    </source>
</evidence>
<dbReference type="InterPro" id="IPR000276">
    <property type="entry name" value="GPCR_Rhodpsn"/>
</dbReference>
<dbReference type="eggNOG" id="KOG3656">
    <property type="taxonomic scope" value="Eukaryota"/>
</dbReference>
<comment type="subcellular location">
    <subcellularLocation>
        <location evidence="1">Cell membrane</location>
        <topology evidence="1">Multi-pass membrane protein</topology>
    </subcellularLocation>
</comment>
<keyword evidence="16" id="KW-1185">Reference proteome</keyword>
<evidence type="ECO:0000256" key="6">
    <source>
        <dbReference type="ARBA" id="ARBA00023040"/>
    </source>
</evidence>
<dbReference type="AlphaFoldDB" id="F7FUV0"/>
<keyword evidence="8 12" id="KW-0675">Receptor</keyword>
<dbReference type="InParanoid" id="F7FUV0"/>
<dbReference type="Pfam" id="PF00001">
    <property type="entry name" value="7tm_1"/>
    <property type="match status" value="1"/>
</dbReference>
<feature type="transmembrane region" description="Helical" evidence="13">
    <location>
        <begin position="275"/>
        <end position="296"/>
    </location>
</feature>
<reference evidence="15" key="2">
    <citation type="submission" date="2025-08" db="UniProtKB">
        <authorList>
            <consortium name="Ensembl"/>
        </authorList>
    </citation>
    <scope>IDENTIFICATION</scope>
    <source>
        <strain evidence="15">Glennie</strain>
    </source>
</reference>
<dbReference type="PROSITE" id="PS00237">
    <property type="entry name" value="G_PROTEIN_RECEP_F1_1"/>
    <property type="match status" value="1"/>
</dbReference>
<dbReference type="Ensembl" id="ENSOANT00000021823.2">
    <property type="protein sequence ID" value="ENSOANP00000021820.2"/>
    <property type="gene ID" value="ENSOANG00000013842.3"/>
</dbReference>
<dbReference type="SUPFAM" id="SSF81321">
    <property type="entry name" value="Family A G protein-coupled receptor-like"/>
    <property type="match status" value="1"/>
</dbReference>
<evidence type="ECO:0000259" key="14">
    <source>
        <dbReference type="PROSITE" id="PS50262"/>
    </source>
</evidence>
<dbReference type="Gene3D" id="1.20.1070.10">
    <property type="entry name" value="Rhodopsin 7-helix transmembrane proteins"/>
    <property type="match status" value="1"/>
</dbReference>
<dbReference type="InterPro" id="IPR017452">
    <property type="entry name" value="GPCR_Rhodpsn_7TM"/>
</dbReference>
<keyword evidence="2" id="KW-1003">Cell membrane</keyword>
<feature type="transmembrane region" description="Helical" evidence="13">
    <location>
        <begin position="62"/>
        <end position="85"/>
    </location>
</feature>
<comment type="similarity">
    <text evidence="12">Belongs to the G-protein coupled receptor 1 family.</text>
</comment>
<dbReference type="GO" id="GO:0007218">
    <property type="term" value="P:neuropeptide signaling pathway"/>
    <property type="evidence" value="ECO:0000318"/>
    <property type="project" value="GO_Central"/>
</dbReference>
<evidence type="ECO:0000256" key="12">
    <source>
        <dbReference type="RuleBase" id="RU000688"/>
    </source>
</evidence>
<evidence type="ECO:0000256" key="2">
    <source>
        <dbReference type="ARBA" id="ARBA00022475"/>
    </source>
</evidence>
<protein>
    <recommendedName>
        <fullName evidence="14">G-protein coupled receptors family 1 profile domain-containing protein</fullName>
    </recommendedName>
</protein>
<evidence type="ECO:0000256" key="8">
    <source>
        <dbReference type="ARBA" id="ARBA00023170"/>
    </source>
</evidence>
<evidence type="ECO:0000256" key="13">
    <source>
        <dbReference type="SAM" id="Phobius"/>
    </source>
</evidence>
<evidence type="ECO:0000256" key="4">
    <source>
        <dbReference type="ARBA" id="ARBA00022692"/>
    </source>
</evidence>
<evidence type="ECO:0000256" key="9">
    <source>
        <dbReference type="ARBA" id="ARBA00023180"/>
    </source>
</evidence>
<dbReference type="HOGENOM" id="CLU_009579_8_3_1"/>
<dbReference type="GO" id="GO:0005886">
    <property type="term" value="C:plasma membrane"/>
    <property type="evidence" value="ECO:0000318"/>
    <property type="project" value="GO_Central"/>
</dbReference>
<evidence type="ECO:0000313" key="15">
    <source>
        <dbReference type="Ensembl" id="ENSOANP00000021820.2"/>
    </source>
</evidence>
<evidence type="ECO:0000256" key="1">
    <source>
        <dbReference type="ARBA" id="ARBA00004651"/>
    </source>
</evidence>
<dbReference type="PANTHER" id="PTHR24225:SF72">
    <property type="entry name" value="G-PROTEIN COUPLED RECEPTORS FAMILY 1 PROFILE DOMAIN-CONTAINING PROTEIN-RELATED"/>
    <property type="match status" value="1"/>
</dbReference>
<organism evidence="15 16">
    <name type="scientific">Ornithorhynchus anatinus</name>
    <name type="common">Duckbill platypus</name>
    <dbReference type="NCBI Taxonomy" id="9258"/>
    <lineage>
        <taxon>Eukaryota</taxon>
        <taxon>Metazoa</taxon>
        <taxon>Chordata</taxon>
        <taxon>Craniata</taxon>
        <taxon>Vertebrata</taxon>
        <taxon>Euteleostomi</taxon>
        <taxon>Mammalia</taxon>
        <taxon>Monotremata</taxon>
        <taxon>Ornithorhynchidae</taxon>
        <taxon>Ornithorhynchus</taxon>
    </lineage>
</organism>
<dbReference type="PROSITE" id="PS50262">
    <property type="entry name" value="G_PROTEIN_RECEP_F1_2"/>
    <property type="match status" value="1"/>
</dbReference>
<dbReference type="FunFam" id="1.20.1070.10:FF:000109">
    <property type="entry name" value="Leukotriene B4 receptor"/>
    <property type="match status" value="1"/>
</dbReference>
<comment type="similarity">
    <text evidence="11">Belongs to the chemokine-like receptor (CMKLR) family.</text>
</comment>